<dbReference type="EMBL" id="KB206860">
    <property type="protein sequence ID" value="ELP87356.1"/>
    <property type="molecule type" value="Genomic_DNA"/>
</dbReference>
<evidence type="ECO:0000313" key="2">
    <source>
        <dbReference type="EMBL" id="ELP87356.1"/>
    </source>
</evidence>
<dbReference type="Pfam" id="PF15963">
    <property type="entry name" value="Myb_DNA-bind_7"/>
    <property type="match status" value="1"/>
</dbReference>
<dbReference type="SUPFAM" id="SSF46689">
    <property type="entry name" value="Homeodomain-like"/>
    <property type="match status" value="1"/>
</dbReference>
<keyword evidence="3" id="KW-1185">Reference proteome</keyword>
<feature type="domain" description="Transcription factor TFIIIB component B'' Myb" evidence="1">
    <location>
        <begin position="31"/>
        <end position="90"/>
    </location>
</feature>
<protein>
    <recommendedName>
        <fullName evidence="1">Transcription factor TFIIIB component B'' Myb domain-containing protein</fullName>
    </recommendedName>
</protein>
<accession>A0A0A1U699</accession>
<dbReference type="InterPro" id="IPR009057">
    <property type="entry name" value="Homeodomain-like_sf"/>
</dbReference>
<evidence type="ECO:0000313" key="3">
    <source>
        <dbReference type="Proteomes" id="UP000014680"/>
    </source>
</evidence>
<dbReference type="InterPro" id="IPR039467">
    <property type="entry name" value="TFIIIB_B''_Myb"/>
</dbReference>
<dbReference type="AlphaFoldDB" id="A0A0A1U699"/>
<organism evidence="2 3">
    <name type="scientific">Entamoeba invadens IP1</name>
    <dbReference type="NCBI Taxonomy" id="370355"/>
    <lineage>
        <taxon>Eukaryota</taxon>
        <taxon>Amoebozoa</taxon>
        <taxon>Evosea</taxon>
        <taxon>Archamoebae</taxon>
        <taxon>Mastigamoebida</taxon>
        <taxon>Entamoebidae</taxon>
        <taxon>Entamoeba</taxon>
    </lineage>
</organism>
<reference evidence="2 3" key="1">
    <citation type="submission" date="2012-10" db="EMBL/GenBank/DDBJ databases">
        <authorList>
            <person name="Zafar N."/>
            <person name="Inman J."/>
            <person name="Hall N."/>
            <person name="Lorenzi H."/>
            <person name="Caler E."/>
        </authorList>
    </citation>
    <scope>NUCLEOTIDE SEQUENCE [LARGE SCALE GENOMIC DNA]</scope>
    <source>
        <strain evidence="2 3">IP1</strain>
    </source>
</reference>
<dbReference type="VEuPathDB" id="AmoebaDB:EIN_096130"/>
<dbReference type="OrthoDB" id="272624at2759"/>
<dbReference type="KEGG" id="eiv:EIN_096130"/>
<dbReference type="GeneID" id="14886371"/>
<dbReference type="Proteomes" id="UP000014680">
    <property type="component" value="Unassembled WGS sequence"/>
</dbReference>
<gene>
    <name evidence="2" type="ORF">EIN_096130</name>
</gene>
<name>A0A0A1U699_ENTIV</name>
<dbReference type="RefSeq" id="XP_004254127.1">
    <property type="nucleotide sequence ID" value="XM_004254079.1"/>
</dbReference>
<proteinExistence type="predicted"/>
<sequence>MSFYSRYLKDEVCVGTIDGVEEAKTPNTYNRKPHWRREDILKFYEGLTLYGANFALLELFFNGTRTHKQLLARFKLEQKMRPELVSKAMLPQVVHLDKVVDKN</sequence>
<evidence type="ECO:0000259" key="1">
    <source>
        <dbReference type="Pfam" id="PF15963"/>
    </source>
</evidence>